<accession>A0A8U0A1C1</accession>
<feature type="transmembrane region" description="Helical" evidence="8">
    <location>
        <begin position="138"/>
        <end position="154"/>
    </location>
</feature>
<dbReference type="EC" id="2.4.-.-" evidence="10"/>
<feature type="transmembrane region" description="Helical" evidence="8">
    <location>
        <begin position="277"/>
        <end position="293"/>
    </location>
</feature>
<evidence type="ECO:0000313" key="11">
    <source>
        <dbReference type="Proteomes" id="UP000831768"/>
    </source>
</evidence>
<feature type="transmembrane region" description="Helical" evidence="8">
    <location>
        <begin position="85"/>
        <end position="104"/>
    </location>
</feature>
<dbReference type="GO" id="GO:0008610">
    <property type="term" value="P:lipid biosynthetic process"/>
    <property type="evidence" value="ECO:0007669"/>
    <property type="project" value="UniProtKB-ARBA"/>
</dbReference>
<protein>
    <submittedName>
        <fullName evidence="10">Glycosyltransferase family 39 protein</fullName>
        <ecNumber evidence="10">2.4.-.-</ecNumber>
    </submittedName>
</protein>
<sequence>MTAARFAVERGYWVVPHVPYNGWSGSEIVGVQPFLLKPPFAIWLQAVSMELFGVSPTAGRLPAVVCTLLLAVLTYRIGRTIYSRNAGFVAAVVVLSATMVFDNYHGGRSAAMDVPMLLFGTLAVYALFLGVRRDGSRTRLFSVAGLAVGVAVLTKGFNAGIFAFIVLPLVFVHWRAFLSRGALFGVTLAVLVPFSWFAVVELLHDGMLVSMFYEQVFNRVAGEKVTHTGTFGFMNFPYFRTAPVLFAPWWFLFLPALVTVPLGVMLRRGRSRQTTETVFICWWALVVFAFFLPTGNHRWYLMPMVVPMGLLCGRLVDRGLRSGPEAAGLAVGGWMTVMRTELVGETLAMTPVIPTIPESAARASVAIGVLGVHIAVVYRNQWVGAVSLSGWIDARYLTVGKRVFIASLIVVVLVQVPFDDTGWRASEQQERLANGLHSMTPPDTPVYVHSSADISIYAFVFHAERPLRSATIDGINTDPTIEYVLINESETARIDRMHSRVGSMSSEYFGPYVLVRLNRTSATSHAQPSFRPLEPGRGATIS</sequence>
<evidence type="ECO:0000256" key="2">
    <source>
        <dbReference type="ARBA" id="ARBA00022475"/>
    </source>
</evidence>
<keyword evidence="7 8" id="KW-0472">Membrane</keyword>
<proteinExistence type="predicted"/>
<dbReference type="EMBL" id="CP096019">
    <property type="protein sequence ID" value="UPM42238.1"/>
    <property type="molecule type" value="Genomic_DNA"/>
</dbReference>
<dbReference type="KEGG" id="haad:MW046_09740"/>
<dbReference type="GO" id="GO:0005886">
    <property type="term" value="C:plasma membrane"/>
    <property type="evidence" value="ECO:0007669"/>
    <property type="project" value="UniProtKB-SubCell"/>
</dbReference>
<dbReference type="InterPro" id="IPR050297">
    <property type="entry name" value="LipidA_mod_glycosyltrf_83"/>
</dbReference>
<dbReference type="Pfam" id="PF13231">
    <property type="entry name" value="PMT_2"/>
    <property type="match status" value="1"/>
</dbReference>
<evidence type="ECO:0000256" key="4">
    <source>
        <dbReference type="ARBA" id="ARBA00022679"/>
    </source>
</evidence>
<organism evidence="10 11">
    <name type="scientific">Halocatena salina</name>
    <dbReference type="NCBI Taxonomy" id="2934340"/>
    <lineage>
        <taxon>Archaea</taxon>
        <taxon>Methanobacteriati</taxon>
        <taxon>Methanobacteriota</taxon>
        <taxon>Stenosarchaea group</taxon>
        <taxon>Halobacteria</taxon>
        <taxon>Halobacteriales</taxon>
        <taxon>Natronomonadaceae</taxon>
        <taxon>Halocatena</taxon>
    </lineage>
</organism>
<evidence type="ECO:0000259" key="9">
    <source>
        <dbReference type="Pfam" id="PF13231"/>
    </source>
</evidence>
<evidence type="ECO:0000256" key="6">
    <source>
        <dbReference type="ARBA" id="ARBA00022989"/>
    </source>
</evidence>
<gene>
    <name evidence="10" type="ORF">MW046_09740</name>
</gene>
<evidence type="ECO:0000256" key="1">
    <source>
        <dbReference type="ARBA" id="ARBA00004651"/>
    </source>
</evidence>
<keyword evidence="5 8" id="KW-0812">Transmembrane</keyword>
<evidence type="ECO:0000256" key="8">
    <source>
        <dbReference type="SAM" id="Phobius"/>
    </source>
</evidence>
<dbReference type="PANTHER" id="PTHR33908">
    <property type="entry name" value="MANNOSYLTRANSFERASE YKCB-RELATED"/>
    <property type="match status" value="1"/>
</dbReference>
<keyword evidence="2" id="KW-1003">Cell membrane</keyword>
<evidence type="ECO:0000313" key="10">
    <source>
        <dbReference type="EMBL" id="UPM42238.1"/>
    </source>
</evidence>
<dbReference type="Proteomes" id="UP000831768">
    <property type="component" value="Chromosome"/>
</dbReference>
<keyword evidence="4 10" id="KW-0808">Transferase</keyword>
<evidence type="ECO:0000256" key="7">
    <source>
        <dbReference type="ARBA" id="ARBA00023136"/>
    </source>
</evidence>
<dbReference type="PANTHER" id="PTHR33908:SF3">
    <property type="entry name" value="UNDECAPRENYL PHOSPHATE-ALPHA-4-AMINO-4-DEOXY-L-ARABINOSE ARABINOSYL TRANSFERASE"/>
    <property type="match status" value="1"/>
</dbReference>
<feature type="domain" description="Glycosyltransferase RgtA/B/C/D-like" evidence="9">
    <location>
        <begin position="37"/>
        <end position="195"/>
    </location>
</feature>
<name>A0A8U0A1C1_9EURY</name>
<dbReference type="InterPro" id="IPR038731">
    <property type="entry name" value="RgtA/B/C-like"/>
</dbReference>
<dbReference type="GO" id="GO:0010041">
    <property type="term" value="P:response to iron(III) ion"/>
    <property type="evidence" value="ECO:0007669"/>
    <property type="project" value="TreeGrafter"/>
</dbReference>
<keyword evidence="11" id="KW-1185">Reference proteome</keyword>
<feature type="transmembrane region" description="Helical" evidence="8">
    <location>
        <begin position="183"/>
        <end position="203"/>
    </location>
</feature>
<dbReference type="AlphaFoldDB" id="A0A8U0A1C1"/>
<keyword evidence="6 8" id="KW-1133">Transmembrane helix</keyword>
<reference evidence="10" key="1">
    <citation type="submission" date="2022-04" db="EMBL/GenBank/DDBJ databases">
        <title>Halocatena sp. nov., isolated from a salt lake.</title>
        <authorList>
            <person name="Cui H.-L."/>
        </authorList>
    </citation>
    <scope>NUCLEOTIDE SEQUENCE</scope>
    <source>
        <strain evidence="10">AD-1</strain>
    </source>
</reference>
<evidence type="ECO:0000256" key="5">
    <source>
        <dbReference type="ARBA" id="ARBA00022692"/>
    </source>
</evidence>
<comment type="subcellular location">
    <subcellularLocation>
        <location evidence="1">Cell membrane</location>
        <topology evidence="1">Multi-pass membrane protein</topology>
    </subcellularLocation>
</comment>
<evidence type="ECO:0000256" key="3">
    <source>
        <dbReference type="ARBA" id="ARBA00022676"/>
    </source>
</evidence>
<dbReference type="RefSeq" id="WP_247992913.1">
    <property type="nucleotide sequence ID" value="NZ_CP096019.1"/>
</dbReference>
<dbReference type="GO" id="GO:0016763">
    <property type="term" value="F:pentosyltransferase activity"/>
    <property type="evidence" value="ECO:0007669"/>
    <property type="project" value="TreeGrafter"/>
</dbReference>
<keyword evidence="3 10" id="KW-0328">Glycosyltransferase</keyword>
<feature type="transmembrane region" description="Helical" evidence="8">
    <location>
        <begin position="244"/>
        <end position="265"/>
    </location>
</feature>
<feature type="transmembrane region" description="Helical" evidence="8">
    <location>
        <begin position="110"/>
        <end position="131"/>
    </location>
</feature>
<feature type="transmembrane region" description="Helical" evidence="8">
    <location>
        <begin position="160"/>
        <end position="178"/>
    </location>
</feature>
<dbReference type="GeneID" id="71928329"/>